<evidence type="ECO:0000313" key="2">
    <source>
        <dbReference type="EMBL" id="AOZ08419.1"/>
    </source>
</evidence>
<accession>A0ABM6F9P9</accession>
<proteinExistence type="predicted"/>
<dbReference type="RefSeq" id="WP_071017403.1">
    <property type="nucleotide sequence ID" value="NZ_CP017755.1"/>
</dbReference>
<feature type="transmembrane region" description="Helical" evidence="1">
    <location>
        <begin position="63"/>
        <end position="85"/>
    </location>
</feature>
<evidence type="ECO:0000313" key="3">
    <source>
        <dbReference type="Proteomes" id="UP000177515"/>
    </source>
</evidence>
<dbReference type="Pfam" id="PF02325">
    <property type="entry name" value="CCB3_YggT"/>
    <property type="match status" value="2"/>
</dbReference>
<feature type="transmembrane region" description="Helical" evidence="1">
    <location>
        <begin position="6"/>
        <end position="26"/>
    </location>
</feature>
<name>A0ABM6F9P9_9BURK</name>
<keyword evidence="1" id="KW-0812">Transmembrane</keyword>
<feature type="transmembrane region" description="Helical" evidence="1">
    <location>
        <begin position="105"/>
        <end position="126"/>
    </location>
</feature>
<evidence type="ECO:0008006" key="4">
    <source>
        <dbReference type="Google" id="ProtNLM"/>
    </source>
</evidence>
<feature type="transmembrane region" description="Helical" evidence="1">
    <location>
        <begin position="162"/>
        <end position="180"/>
    </location>
</feature>
<keyword evidence="1" id="KW-1133">Transmembrane helix</keyword>
<dbReference type="InterPro" id="IPR003425">
    <property type="entry name" value="CCB3/YggT"/>
</dbReference>
<dbReference type="Proteomes" id="UP000177515">
    <property type="component" value="Chromosome 2"/>
</dbReference>
<organism evidence="2 3">
    <name type="scientific">Cupriavidus malaysiensis</name>
    <dbReference type="NCBI Taxonomy" id="367825"/>
    <lineage>
        <taxon>Bacteria</taxon>
        <taxon>Pseudomonadati</taxon>
        <taxon>Pseudomonadota</taxon>
        <taxon>Betaproteobacteria</taxon>
        <taxon>Burkholderiales</taxon>
        <taxon>Burkholderiaceae</taxon>
        <taxon>Cupriavidus</taxon>
    </lineage>
</organism>
<gene>
    <name evidence="2" type="ORF">BKK80_20885</name>
</gene>
<keyword evidence="3" id="KW-1185">Reference proteome</keyword>
<sequence>MFTEIALFLLDTVFSLFGMALLLRLWMQLTRLPTRNPVSQGVFQVTDWLVRPLRRIIPGLGGFDWATLVGAWLAAVVYLTLALMVSGGNPLDFLPFSLLMAIPSVLKWGVSLVMWVTLLMALLSWVNPHSPITPIIHHLTAPLLRPIQRVVPRLGGFDISPLVLFVIAQILLMMIARLGAGLTGTRFLL</sequence>
<evidence type="ECO:0000256" key="1">
    <source>
        <dbReference type="SAM" id="Phobius"/>
    </source>
</evidence>
<dbReference type="EMBL" id="CP017755">
    <property type="protein sequence ID" value="AOZ08419.1"/>
    <property type="molecule type" value="Genomic_DNA"/>
</dbReference>
<protein>
    <recommendedName>
        <fullName evidence="4">YggT family protein</fullName>
    </recommendedName>
</protein>
<keyword evidence="1" id="KW-0472">Membrane</keyword>
<reference evidence="2 3" key="1">
    <citation type="submission" date="2016-10" db="EMBL/GenBank/DDBJ databases">
        <title>Complete genome sequences of three Cupriavidus strains isolated from various Malaysian environments.</title>
        <authorList>
            <person name="Abdullah A.A.-A."/>
            <person name="Shafie N.A.H."/>
            <person name="Lau N.S."/>
        </authorList>
    </citation>
    <scope>NUCLEOTIDE SEQUENCE [LARGE SCALE GENOMIC DNA]</scope>
    <source>
        <strain evidence="2 3">USMAA1020</strain>
    </source>
</reference>